<evidence type="ECO:0000313" key="2">
    <source>
        <dbReference type="EMBL" id="MVN21221.1"/>
    </source>
</evidence>
<keyword evidence="3" id="KW-1185">Reference proteome</keyword>
<dbReference type="InterPro" id="IPR036291">
    <property type="entry name" value="NAD(P)-bd_dom_sf"/>
</dbReference>
<dbReference type="SUPFAM" id="SSF51735">
    <property type="entry name" value="NAD(P)-binding Rossmann-fold domains"/>
    <property type="match status" value="1"/>
</dbReference>
<dbReference type="PRINTS" id="PR00080">
    <property type="entry name" value="SDRFAMILY"/>
</dbReference>
<dbReference type="Gene3D" id="3.40.50.720">
    <property type="entry name" value="NAD(P)-binding Rossmann-like Domain"/>
    <property type="match status" value="1"/>
</dbReference>
<reference evidence="2 3" key="1">
    <citation type="submission" date="2019-12" db="EMBL/GenBank/DDBJ databases">
        <title>Mucilaginibacter sp. HMF7410 genome sequencing and assembly.</title>
        <authorList>
            <person name="Kang H."/>
            <person name="Cha I."/>
            <person name="Kim H."/>
            <person name="Joh K."/>
        </authorList>
    </citation>
    <scope>NUCLEOTIDE SEQUENCE [LARGE SCALE GENOMIC DNA]</scope>
    <source>
        <strain evidence="2 3">HMF7410</strain>
    </source>
</reference>
<dbReference type="Proteomes" id="UP000462014">
    <property type="component" value="Unassembled WGS sequence"/>
</dbReference>
<dbReference type="RefSeq" id="WP_157565388.1">
    <property type="nucleotide sequence ID" value="NZ_WPIK01000005.1"/>
</dbReference>
<dbReference type="PRINTS" id="PR00081">
    <property type="entry name" value="GDHRDH"/>
</dbReference>
<dbReference type="AlphaFoldDB" id="A0A7K1SV66"/>
<proteinExistence type="inferred from homology"/>
<evidence type="ECO:0000256" key="1">
    <source>
        <dbReference type="ARBA" id="ARBA00006484"/>
    </source>
</evidence>
<dbReference type="PANTHER" id="PTHR42879:SF6">
    <property type="entry name" value="NADPH-DEPENDENT REDUCTASE BACG"/>
    <property type="match status" value="1"/>
</dbReference>
<comment type="caution">
    <text evidence="2">The sequence shown here is derived from an EMBL/GenBank/DDBJ whole genome shotgun (WGS) entry which is preliminary data.</text>
</comment>
<dbReference type="InterPro" id="IPR002347">
    <property type="entry name" value="SDR_fam"/>
</dbReference>
<dbReference type="FunFam" id="3.40.50.720:FF:000084">
    <property type="entry name" value="Short-chain dehydrogenase reductase"/>
    <property type="match status" value="1"/>
</dbReference>
<sequence length="263" mass="27949">MELGIKNKVAVVLAASKGLGRAAAETLAAEGVRVVIGSRNKEDLEKTAQEISEKTGSQVIGIPVDVTNAAQAEDFIAKAAEHFGQIDILVNNAGGPPFGPVESFDESQWQAAFELNLLSTVRITRLVLPHLKKTGSGRIINIVSMSVKSVLDNSVLSTSIRMGVVGMAKMLADEVGPDQITVNNVCPGMILTDRIRSSGIKKELEAGMTEEEALQSRAKNIPLRRIGKPEELAALIAFLASEKASYITGTTIQVDGGVVRSIF</sequence>
<dbReference type="PANTHER" id="PTHR42879">
    <property type="entry name" value="3-OXOACYL-(ACYL-CARRIER-PROTEIN) REDUCTASE"/>
    <property type="match status" value="1"/>
</dbReference>
<dbReference type="Pfam" id="PF13561">
    <property type="entry name" value="adh_short_C2"/>
    <property type="match status" value="1"/>
</dbReference>
<dbReference type="InterPro" id="IPR050259">
    <property type="entry name" value="SDR"/>
</dbReference>
<gene>
    <name evidence="2" type="ORF">GO621_06700</name>
</gene>
<dbReference type="CDD" id="cd05344">
    <property type="entry name" value="BKR_like_SDR_like"/>
    <property type="match status" value="1"/>
</dbReference>
<evidence type="ECO:0000313" key="3">
    <source>
        <dbReference type="Proteomes" id="UP000462014"/>
    </source>
</evidence>
<accession>A0A7K1SV66</accession>
<protein>
    <submittedName>
        <fullName evidence="2">SDR family oxidoreductase</fullName>
    </submittedName>
</protein>
<organism evidence="2 3">
    <name type="scientific">Mucilaginibacter arboris</name>
    <dbReference type="NCBI Taxonomy" id="2682090"/>
    <lineage>
        <taxon>Bacteria</taxon>
        <taxon>Pseudomonadati</taxon>
        <taxon>Bacteroidota</taxon>
        <taxon>Sphingobacteriia</taxon>
        <taxon>Sphingobacteriales</taxon>
        <taxon>Sphingobacteriaceae</taxon>
        <taxon>Mucilaginibacter</taxon>
    </lineage>
</organism>
<dbReference type="EMBL" id="WPIK01000005">
    <property type="protein sequence ID" value="MVN21221.1"/>
    <property type="molecule type" value="Genomic_DNA"/>
</dbReference>
<name>A0A7K1SV66_9SPHI</name>
<comment type="similarity">
    <text evidence="1">Belongs to the short-chain dehydrogenases/reductases (SDR) family.</text>
</comment>